<keyword evidence="1" id="KW-0812">Transmembrane</keyword>
<name>A0AAV2SU21_MEGNR</name>
<keyword evidence="3" id="KW-1185">Reference proteome</keyword>
<comment type="caution">
    <text evidence="2">The sequence shown here is derived from an EMBL/GenBank/DDBJ whole genome shotgun (WGS) entry which is preliminary data.</text>
</comment>
<feature type="transmembrane region" description="Helical" evidence="1">
    <location>
        <begin position="30"/>
        <end position="50"/>
    </location>
</feature>
<protein>
    <submittedName>
        <fullName evidence="2">Uncharacterized protein</fullName>
    </submittedName>
</protein>
<organism evidence="2 3">
    <name type="scientific">Meganyctiphanes norvegica</name>
    <name type="common">Northern krill</name>
    <name type="synonym">Thysanopoda norvegica</name>
    <dbReference type="NCBI Taxonomy" id="48144"/>
    <lineage>
        <taxon>Eukaryota</taxon>
        <taxon>Metazoa</taxon>
        <taxon>Ecdysozoa</taxon>
        <taxon>Arthropoda</taxon>
        <taxon>Crustacea</taxon>
        <taxon>Multicrustacea</taxon>
        <taxon>Malacostraca</taxon>
        <taxon>Eumalacostraca</taxon>
        <taxon>Eucarida</taxon>
        <taxon>Euphausiacea</taxon>
        <taxon>Euphausiidae</taxon>
        <taxon>Meganyctiphanes</taxon>
    </lineage>
</organism>
<sequence>MSSFRSTPAISPGGDMSPREKIHEYRNLKIIQMVICSIVFAIGIGTISLVEIPKSFSIHIHIFTWVFLAGAVLVATAVILLHLGNKNENKRILKAALVFCFLSYSWFDRCAGGFAVVRQRIVEIEKSSMTGAQTLY</sequence>
<keyword evidence="1" id="KW-1133">Transmembrane helix</keyword>
<dbReference type="Proteomes" id="UP001497623">
    <property type="component" value="Unassembled WGS sequence"/>
</dbReference>
<dbReference type="AlphaFoldDB" id="A0AAV2SU21"/>
<evidence type="ECO:0000256" key="1">
    <source>
        <dbReference type="SAM" id="Phobius"/>
    </source>
</evidence>
<reference evidence="2 3" key="1">
    <citation type="submission" date="2024-05" db="EMBL/GenBank/DDBJ databases">
        <authorList>
            <person name="Wallberg A."/>
        </authorList>
    </citation>
    <scope>NUCLEOTIDE SEQUENCE [LARGE SCALE GENOMIC DNA]</scope>
</reference>
<proteinExistence type="predicted"/>
<dbReference type="EMBL" id="CAXKWB010155142">
    <property type="protein sequence ID" value="CAL4248868.1"/>
    <property type="molecule type" value="Genomic_DNA"/>
</dbReference>
<accession>A0AAV2SU21</accession>
<keyword evidence="1" id="KW-0472">Membrane</keyword>
<gene>
    <name evidence="2" type="ORF">MNOR_LOCUS41492</name>
</gene>
<evidence type="ECO:0000313" key="2">
    <source>
        <dbReference type="EMBL" id="CAL4248868.1"/>
    </source>
</evidence>
<evidence type="ECO:0000313" key="3">
    <source>
        <dbReference type="Proteomes" id="UP001497623"/>
    </source>
</evidence>
<feature type="transmembrane region" description="Helical" evidence="1">
    <location>
        <begin position="62"/>
        <end position="84"/>
    </location>
</feature>